<dbReference type="EC" id="3.1.3.15" evidence="3 8"/>
<comment type="catalytic activity">
    <reaction evidence="7 8">
        <text>L-histidinol phosphate + H2O = L-histidinol + phosphate</text>
        <dbReference type="Rhea" id="RHEA:14465"/>
        <dbReference type="ChEBI" id="CHEBI:15377"/>
        <dbReference type="ChEBI" id="CHEBI:43474"/>
        <dbReference type="ChEBI" id="CHEBI:57699"/>
        <dbReference type="ChEBI" id="CHEBI:57980"/>
        <dbReference type="EC" id="3.1.3.15"/>
    </reaction>
</comment>
<evidence type="ECO:0000259" key="9">
    <source>
        <dbReference type="Pfam" id="PF02811"/>
    </source>
</evidence>
<protein>
    <recommendedName>
        <fullName evidence="3 8">Histidinol-phosphatase</fullName>
        <shortName evidence="8">HolPase</shortName>
        <ecNumber evidence="3 8">3.1.3.15</ecNumber>
    </recommendedName>
</protein>
<evidence type="ECO:0000256" key="4">
    <source>
        <dbReference type="ARBA" id="ARBA00022605"/>
    </source>
</evidence>
<comment type="caution">
    <text evidence="10">The sequence shown here is derived from an EMBL/GenBank/DDBJ whole genome shotgun (WGS) entry which is preliminary data.</text>
</comment>
<keyword evidence="5 8" id="KW-0378">Hydrolase</keyword>
<evidence type="ECO:0000313" key="11">
    <source>
        <dbReference type="Proteomes" id="UP000599024"/>
    </source>
</evidence>
<dbReference type="NCBIfam" id="TIGR01856">
    <property type="entry name" value="hisJ_fam"/>
    <property type="match status" value="1"/>
</dbReference>
<dbReference type="EMBL" id="JACNLK010000032">
    <property type="protein sequence ID" value="MBC8208262.1"/>
    <property type="molecule type" value="Genomic_DNA"/>
</dbReference>
<sequence length="271" mass="30993">MTHPLHTIDLSIDHHVHTSYCGHAIGKMEDYVLAGINKGLAKIIFLEHMEAGIDYFERTWLTDQDFDHYFKEGRKLQRHYQGQIEIGLGVEVGYNPEYRNELITRLKQHNWDQIGLSFHYLPVADKPNGHRHLNLVSRKPANIKAMQAADPDQTLSHYFAVLKEAVQTLNVDHICHLDAALRFVPGLHLTDKHHQQITSLLDLMADHNVALEINTSGFVIRDRPYPDCTIINQAATRNIPLLASSDAHRPEDVGRLFNRLPDYLESCRSTS</sequence>
<dbReference type="InterPro" id="IPR010140">
    <property type="entry name" value="Histidinol_P_phosphatase_HisJ"/>
</dbReference>
<dbReference type="Pfam" id="PF13263">
    <property type="entry name" value="PHP_C"/>
    <property type="match status" value="1"/>
</dbReference>
<dbReference type="UniPathway" id="UPA00031">
    <property type="reaction ID" value="UER00013"/>
</dbReference>
<dbReference type="GO" id="GO:0000105">
    <property type="term" value="P:L-histidine biosynthetic process"/>
    <property type="evidence" value="ECO:0007669"/>
    <property type="project" value="UniProtKB-UniRule"/>
</dbReference>
<reference evidence="10 11" key="1">
    <citation type="submission" date="2020-08" db="EMBL/GenBank/DDBJ databases">
        <title>Bridging the membrane lipid divide: bacteria of the FCB group superphylum have the potential to synthesize archaeal ether lipids.</title>
        <authorList>
            <person name="Villanueva L."/>
            <person name="Von Meijenfeldt F.A.B."/>
            <person name="Westbye A.B."/>
            <person name="Yadav S."/>
            <person name="Hopmans E.C."/>
            <person name="Dutilh B.E."/>
            <person name="Sinninghe Damste J.S."/>
        </authorList>
    </citation>
    <scope>NUCLEOTIDE SEQUENCE [LARGE SCALE GENOMIC DNA]</scope>
    <source>
        <strain evidence="10">NIOZ-UU81</strain>
    </source>
</reference>
<dbReference type="InterPro" id="IPR004013">
    <property type="entry name" value="PHP_dom"/>
</dbReference>
<dbReference type="Proteomes" id="UP000599024">
    <property type="component" value="Unassembled WGS sequence"/>
</dbReference>
<dbReference type="CDD" id="cd12110">
    <property type="entry name" value="PHP_HisPPase_Hisj_like"/>
    <property type="match status" value="1"/>
</dbReference>
<organism evidence="10 11">
    <name type="scientific">Candidatus Desulfatifera sulfidica</name>
    <dbReference type="NCBI Taxonomy" id="2841691"/>
    <lineage>
        <taxon>Bacteria</taxon>
        <taxon>Pseudomonadati</taxon>
        <taxon>Thermodesulfobacteriota</taxon>
        <taxon>Desulfobulbia</taxon>
        <taxon>Desulfobulbales</taxon>
        <taxon>Desulfobulbaceae</taxon>
        <taxon>Candidatus Desulfatifera</taxon>
    </lineage>
</organism>
<comment type="similarity">
    <text evidence="2 8">Belongs to the PHP hydrolase family. HisK subfamily.</text>
</comment>
<dbReference type="GO" id="GO:0005737">
    <property type="term" value="C:cytoplasm"/>
    <property type="evidence" value="ECO:0007669"/>
    <property type="project" value="TreeGrafter"/>
</dbReference>
<evidence type="ECO:0000256" key="6">
    <source>
        <dbReference type="ARBA" id="ARBA00023102"/>
    </source>
</evidence>
<dbReference type="InterPro" id="IPR016195">
    <property type="entry name" value="Pol/histidinol_Pase-like"/>
</dbReference>
<evidence type="ECO:0000256" key="7">
    <source>
        <dbReference type="ARBA" id="ARBA00049158"/>
    </source>
</evidence>
<proteinExistence type="inferred from homology"/>
<feature type="domain" description="PHP" evidence="9">
    <location>
        <begin position="13"/>
        <end position="216"/>
    </location>
</feature>
<dbReference type="PANTHER" id="PTHR21039:SF0">
    <property type="entry name" value="HISTIDINOL-PHOSPHATASE"/>
    <property type="match status" value="1"/>
</dbReference>
<dbReference type="SUPFAM" id="SSF89550">
    <property type="entry name" value="PHP domain-like"/>
    <property type="match status" value="1"/>
</dbReference>
<evidence type="ECO:0000313" key="10">
    <source>
        <dbReference type="EMBL" id="MBC8208262.1"/>
    </source>
</evidence>
<name>A0A8J6N7N1_9BACT</name>
<evidence type="ECO:0000256" key="5">
    <source>
        <dbReference type="ARBA" id="ARBA00022801"/>
    </source>
</evidence>
<gene>
    <name evidence="10" type="ORF">H8E79_03720</name>
</gene>
<keyword evidence="4 8" id="KW-0028">Amino-acid biosynthesis</keyword>
<dbReference type="Gene3D" id="3.20.20.140">
    <property type="entry name" value="Metal-dependent hydrolases"/>
    <property type="match status" value="1"/>
</dbReference>
<evidence type="ECO:0000256" key="8">
    <source>
        <dbReference type="RuleBase" id="RU366003"/>
    </source>
</evidence>
<keyword evidence="6 8" id="KW-0368">Histidine biosynthesis</keyword>
<evidence type="ECO:0000256" key="3">
    <source>
        <dbReference type="ARBA" id="ARBA00013085"/>
    </source>
</evidence>
<evidence type="ECO:0000256" key="1">
    <source>
        <dbReference type="ARBA" id="ARBA00004970"/>
    </source>
</evidence>
<comment type="pathway">
    <text evidence="1 8">Amino-acid biosynthesis; L-histidine biosynthesis; L-histidine from 5-phospho-alpha-D-ribose 1-diphosphate: step 8/9.</text>
</comment>
<dbReference type="AlphaFoldDB" id="A0A8J6N7N1"/>
<dbReference type="Pfam" id="PF02811">
    <property type="entry name" value="PHP"/>
    <property type="match status" value="1"/>
</dbReference>
<evidence type="ECO:0000256" key="2">
    <source>
        <dbReference type="ARBA" id="ARBA00009152"/>
    </source>
</evidence>
<dbReference type="PANTHER" id="PTHR21039">
    <property type="entry name" value="HISTIDINOL PHOSPHATASE-RELATED"/>
    <property type="match status" value="1"/>
</dbReference>
<accession>A0A8J6N7N1</accession>
<dbReference type="GO" id="GO:0004401">
    <property type="term" value="F:histidinol-phosphatase activity"/>
    <property type="evidence" value="ECO:0007669"/>
    <property type="project" value="UniProtKB-UniRule"/>
</dbReference>